<sequence>MSSSSWSVPADTIGAFRGPKSAPPPVKNPAAPPTDVVVGFILVVALAAAAEVAISCEPTTAISPLTPRSKKKCYSKFHTRSALSSLKTVSKFLPHAPGHRKYTPK</sequence>
<name>A0A8D8PIW4_CULPI</name>
<dbReference type="EMBL" id="HBUE01094385">
    <property type="protein sequence ID" value="CAG6482749.1"/>
    <property type="molecule type" value="Transcribed_RNA"/>
</dbReference>
<evidence type="ECO:0000256" key="1">
    <source>
        <dbReference type="SAM" id="MobiDB-lite"/>
    </source>
</evidence>
<protein>
    <submittedName>
        <fullName evidence="2">(northern house mosquito) hypothetical protein</fullName>
    </submittedName>
</protein>
<dbReference type="EMBL" id="HBUE01351195">
    <property type="protein sequence ID" value="CAG6603384.1"/>
    <property type="molecule type" value="Transcribed_RNA"/>
</dbReference>
<dbReference type="EMBL" id="HBUE01094384">
    <property type="protein sequence ID" value="CAG6482747.1"/>
    <property type="molecule type" value="Transcribed_RNA"/>
</dbReference>
<accession>A0A8D8PIW4</accession>
<dbReference type="AlphaFoldDB" id="A0A8D8PIW4"/>
<evidence type="ECO:0000313" key="2">
    <source>
        <dbReference type="EMBL" id="CAG6603384.1"/>
    </source>
</evidence>
<proteinExistence type="predicted"/>
<reference evidence="2" key="1">
    <citation type="submission" date="2021-05" db="EMBL/GenBank/DDBJ databases">
        <authorList>
            <person name="Alioto T."/>
            <person name="Alioto T."/>
            <person name="Gomez Garrido J."/>
        </authorList>
    </citation>
    <scope>NUCLEOTIDE SEQUENCE</scope>
</reference>
<dbReference type="EMBL" id="HBUE01244094">
    <property type="protein sequence ID" value="CAG6551090.1"/>
    <property type="molecule type" value="Transcribed_RNA"/>
</dbReference>
<feature type="region of interest" description="Disordered" evidence="1">
    <location>
        <begin position="1"/>
        <end position="29"/>
    </location>
</feature>
<organism evidence="2">
    <name type="scientific">Culex pipiens</name>
    <name type="common">House mosquito</name>
    <dbReference type="NCBI Taxonomy" id="7175"/>
    <lineage>
        <taxon>Eukaryota</taxon>
        <taxon>Metazoa</taxon>
        <taxon>Ecdysozoa</taxon>
        <taxon>Arthropoda</taxon>
        <taxon>Hexapoda</taxon>
        <taxon>Insecta</taxon>
        <taxon>Pterygota</taxon>
        <taxon>Neoptera</taxon>
        <taxon>Endopterygota</taxon>
        <taxon>Diptera</taxon>
        <taxon>Nematocera</taxon>
        <taxon>Culicoidea</taxon>
        <taxon>Culicidae</taxon>
        <taxon>Culicinae</taxon>
        <taxon>Culicini</taxon>
        <taxon>Culex</taxon>
        <taxon>Culex</taxon>
    </lineage>
</organism>